<evidence type="ECO:0000256" key="6">
    <source>
        <dbReference type="PIRNR" id="PIRNR000535"/>
    </source>
</evidence>
<reference evidence="8 9" key="1">
    <citation type="submission" date="2024-06" db="EMBL/GenBank/DDBJ databases">
        <title>Thioclava kandeliae sp. nov. from a rhizosphere soil sample of Kandelia candel in a mangrove.</title>
        <authorList>
            <person name="Mu T."/>
        </authorList>
    </citation>
    <scope>NUCLEOTIDE SEQUENCE [LARGE SCALE GENOMIC DNA]</scope>
    <source>
        <strain evidence="8 9">CPCC 100088</strain>
    </source>
</reference>
<dbReference type="RefSeq" id="WP_339111943.1">
    <property type="nucleotide sequence ID" value="NZ_JAYWLC010000010.1"/>
</dbReference>
<sequence>MTPILTVTLNPTVDLSIATAQVLPDRKLRCTAPQEDPGGGGINVSRAIAAMGGQSTAFVALGGAIGTKITGLLAAQGIGVVPFPAPGETRQSLTVDDLASNQQYRFVMPGPCWSASDVASALSQIARALPEGGIVVLSGSQPPGVPEDFPARLADHLAPVRARLFLDTSGPALLHLMQRKHRAADFLRMDDLEAEELAGRPLPTRRDTADFAQELVVLGLADCVLIARGADGNVMATREGRWVAEAARVKIASKVGAGDSFVAGFTWALARGLDLPQALQHGAAAASAAVMTPATELCHGEDIEALLPQCPLHFV</sequence>
<dbReference type="PIRSF" id="PIRSF000535">
    <property type="entry name" value="1PFK/6PFK/LacC"/>
    <property type="match status" value="1"/>
</dbReference>
<dbReference type="PROSITE" id="PS00583">
    <property type="entry name" value="PFKB_KINASES_1"/>
    <property type="match status" value="1"/>
</dbReference>
<dbReference type="PANTHER" id="PTHR46566:SF2">
    <property type="entry name" value="ATP-DEPENDENT 6-PHOSPHOFRUCTOKINASE ISOZYME 2"/>
    <property type="match status" value="1"/>
</dbReference>
<keyword evidence="5" id="KW-0067">ATP-binding</keyword>
<dbReference type="Gene3D" id="3.40.1190.20">
    <property type="match status" value="1"/>
</dbReference>
<dbReference type="SUPFAM" id="SSF53613">
    <property type="entry name" value="Ribokinase-like"/>
    <property type="match status" value="1"/>
</dbReference>
<evidence type="ECO:0000256" key="5">
    <source>
        <dbReference type="ARBA" id="ARBA00022840"/>
    </source>
</evidence>
<keyword evidence="9" id="KW-1185">Reference proteome</keyword>
<gene>
    <name evidence="8" type="ORF">VSX56_13150</name>
</gene>
<dbReference type="EMBL" id="JAYWLC010000010">
    <property type="protein sequence ID" value="MER5172722.1"/>
    <property type="molecule type" value="Genomic_DNA"/>
</dbReference>
<evidence type="ECO:0000256" key="3">
    <source>
        <dbReference type="ARBA" id="ARBA00022741"/>
    </source>
</evidence>
<keyword evidence="2 6" id="KW-0808">Transferase</keyword>
<evidence type="ECO:0000256" key="2">
    <source>
        <dbReference type="ARBA" id="ARBA00022679"/>
    </source>
</evidence>
<comment type="similarity">
    <text evidence="1 6">Belongs to the carbohydrate kinase PfkB family.</text>
</comment>
<dbReference type="Proteomes" id="UP001438953">
    <property type="component" value="Unassembled WGS sequence"/>
</dbReference>
<evidence type="ECO:0000256" key="4">
    <source>
        <dbReference type="ARBA" id="ARBA00022777"/>
    </source>
</evidence>
<evidence type="ECO:0000313" key="8">
    <source>
        <dbReference type="EMBL" id="MER5172722.1"/>
    </source>
</evidence>
<dbReference type="InterPro" id="IPR029056">
    <property type="entry name" value="Ribokinase-like"/>
</dbReference>
<evidence type="ECO:0000313" key="9">
    <source>
        <dbReference type="Proteomes" id="UP001438953"/>
    </source>
</evidence>
<feature type="domain" description="Carbohydrate kinase PfkB" evidence="7">
    <location>
        <begin position="13"/>
        <end position="296"/>
    </location>
</feature>
<protein>
    <recommendedName>
        <fullName evidence="6">Phosphofructokinase</fullName>
    </recommendedName>
</protein>
<organism evidence="8 9">
    <name type="scientific">Thioclava kandeliae</name>
    <dbReference type="NCBI Taxonomy" id="3070818"/>
    <lineage>
        <taxon>Bacteria</taxon>
        <taxon>Pseudomonadati</taxon>
        <taxon>Pseudomonadota</taxon>
        <taxon>Alphaproteobacteria</taxon>
        <taxon>Rhodobacterales</taxon>
        <taxon>Paracoccaceae</taxon>
        <taxon>Thioclava</taxon>
    </lineage>
</organism>
<accession>A0ABV1SIJ5</accession>
<evidence type="ECO:0000259" key="7">
    <source>
        <dbReference type="Pfam" id="PF00294"/>
    </source>
</evidence>
<dbReference type="PANTHER" id="PTHR46566">
    <property type="entry name" value="1-PHOSPHOFRUCTOKINASE-RELATED"/>
    <property type="match status" value="1"/>
</dbReference>
<dbReference type="InterPro" id="IPR017583">
    <property type="entry name" value="Tagatose/fructose_Pkinase"/>
</dbReference>
<comment type="caution">
    <text evidence="8">The sequence shown here is derived from an EMBL/GenBank/DDBJ whole genome shotgun (WGS) entry which is preliminary data.</text>
</comment>
<dbReference type="Pfam" id="PF00294">
    <property type="entry name" value="PfkB"/>
    <property type="match status" value="1"/>
</dbReference>
<name>A0ABV1SIJ5_9RHOB</name>
<dbReference type="InterPro" id="IPR002173">
    <property type="entry name" value="Carboh/pur_kinase_PfkB_CS"/>
</dbReference>
<evidence type="ECO:0000256" key="1">
    <source>
        <dbReference type="ARBA" id="ARBA00010688"/>
    </source>
</evidence>
<dbReference type="InterPro" id="IPR011611">
    <property type="entry name" value="PfkB_dom"/>
</dbReference>
<keyword evidence="4" id="KW-0418">Kinase</keyword>
<proteinExistence type="inferred from homology"/>
<dbReference type="CDD" id="cd01164">
    <property type="entry name" value="FruK_PfkB_like"/>
    <property type="match status" value="1"/>
</dbReference>
<keyword evidence="3" id="KW-0547">Nucleotide-binding</keyword>
<dbReference type="NCBIfam" id="TIGR03168">
    <property type="entry name" value="1-PFK"/>
    <property type="match status" value="1"/>
</dbReference>